<evidence type="ECO:0000313" key="2">
    <source>
        <dbReference type="EMBL" id="PRQ33391.1"/>
    </source>
</evidence>
<dbReference type="Proteomes" id="UP000238479">
    <property type="component" value="Chromosome 5"/>
</dbReference>
<dbReference type="AlphaFoldDB" id="A0A2P6QGT8"/>
<evidence type="ECO:0000256" key="1">
    <source>
        <dbReference type="SAM" id="MobiDB-lite"/>
    </source>
</evidence>
<keyword evidence="3" id="KW-1185">Reference proteome</keyword>
<comment type="caution">
    <text evidence="2">The sequence shown here is derived from an EMBL/GenBank/DDBJ whole genome shotgun (WGS) entry which is preliminary data.</text>
</comment>
<proteinExistence type="predicted"/>
<organism evidence="2 3">
    <name type="scientific">Rosa chinensis</name>
    <name type="common">China rose</name>
    <dbReference type="NCBI Taxonomy" id="74649"/>
    <lineage>
        <taxon>Eukaryota</taxon>
        <taxon>Viridiplantae</taxon>
        <taxon>Streptophyta</taxon>
        <taxon>Embryophyta</taxon>
        <taxon>Tracheophyta</taxon>
        <taxon>Spermatophyta</taxon>
        <taxon>Magnoliopsida</taxon>
        <taxon>eudicotyledons</taxon>
        <taxon>Gunneridae</taxon>
        <taxon>Pentapetalae</taxon>
        <taxon>rosids</taxon>
        <taxon>fabids</taxon>
        <taxon>Rosales</taxon>
        <taxon>Rosaceae</taxon>
        <taxon>Rosoideae</taxon>
        <taxon>Rosoideae incertae sedis</taxon>
        <taxon>Rosa</taxon>
    </lineage>
</organism>
<name>A0A2P6QGT8_ROSCH</name>
<feature type="compositionally biased region" description="Low complexity" evidence="1">
    <location>
        <begin position="20"/>
        <end position="32"/>
    </location>
</feature>
<feature type="region of interest" description="Disordered" evidence="1">
    <location>
        <begin position="16"/>
        <end position="35"/>
    </location>
</feature>
<evidence type="ECO:0000313" key="3">
    <source>
        <dbReference type="Proteomes" id="UP000238479"/>
    </source>
</evidence>
<sequence length="126" mass="14443">MSKAPETHYHYCGVIERVPSSSSKRSSQFSESTQVEKKVRASYKDEYGGGWSKFTESYKAQEYVDKKTGGMGYKQEAKYTSTDKYVDNEQGYTTEYHTQVKIQKSVYPNKSSTSKSKNNKDSIGYY</sequence>
<gene>
    <name evidence="2" type="ORF">RchiOBHm_Chr5g0057071</name>
</gene>
<accession>A0A2P6QGT8</accession>
<feature type="region of interest" description="Disordered" evidence="1">
    <location>
        <begin position="105"/>
        <end position="126"/>
    </location>
</feature>
<protein>
    <submittedName>
        <fullName evidence="2">Uncharacterized protein</fullName>
    </submittedName>
</protein>
<dbReference type="EMBL" id="PDCK01000043">
    <property type="protein sequence ID" value="PRQ33391.1"/>
    <property type="molecule type" value="Genomic_DNA"/>
</dbReference>
<dbReference type="Gramene" id="PRQ33391">
    <property type="protein sequence ID" value="PRQ33391"/>
    <property type="gene ID" value="RchiOBHm_Chr5g0057071"/>
</dbReference>
<reference evidence="2 3" key="1">
    <citation type="journal article" date="2018" name="Nat. Genet.">
        <title>The Rosa genome provides new insights in the design of modern roses.</title>
        <authorList>
            <person name="Bendahmane M."/>
        </authorList>
    </citation>
    <scope>NUCLEOTIDE SEQUENCE [LARGE SCALE GENOMIC DNA]</scope>
    <source>
        <strain evidence="3">cv. Old Blush</strain>
    </source>
</reference>
<dbReference type="OMA" id="PETHYHY"/>